<gene>
    <name evidence="2" type="ORF">SVA_3739</name>
</gene>
<dbReference type="InterPro" id="IPR036282">
    <property type="entry name" value="Glutathione-S-Trfase_C_sf"/>
</dbReference>
<dbReference type="PANTHER" id="PTHR12289">
    <property type="entry name" value="METAXIN RELATED"/>
    <property type="match status" value="1"/>
</dbReference>
<reference evidence="2 3" key="1">
    <citation type="submission" date="2015-08" db="EMBL/GenBank/DDBJ databases">
        <title>Complete genome sequence of Sulfurifustis variabilis.</title>
        <authorList>
            <person name="Miura A."/>
            <person name="Kojima H."/>
            <person name="Fukui M."/>
        </authorList>
    </citation>
    <scope>NUCLEOTIDE SEQUENCE [LARGE SCALE GENOMIC DNA]</scope>
    <source>
        <strain evidence="3">skN76</strain>
    </source>
</reference>
<dbReference type="SFLD" id="SFLDG01180">
    <property type="entry name" value="SUF1"/>
    <property type="match status" value="1"/>
</dbReference>
<dbReference type="InterPro" id="IPR012336">
    <property type="entry name" value="Thioredoxin-like_fold"/>
</dbReference>
<dbReference type="InterPro" id="IPR040079">
    <property type="entry name" value="Glutathione_S-Trfase"/>
</dbReference>
<dbReference type="EMBL" id="AP014936">
    <property type="protein sequence ID" value="BAU50273.1"/>
    <property type="molecule type" value="Genomic_DNA"/>
</dbReference>
<feature type="domain" description="GST N-terminal" evidence="1">
    <location>
        <begin position="7"/>
        <end position="78"/>
    </location>
</feature>
<protein>
    <submittedName>
        <fullName evidence="2">Glutathione S-transferase</fullName>
    </submittedName>
</protein>
<dbReference type="Pfam" id="PF17172">
    <property type="entry name" value="GST_N_4"/>
    <property type="match status" value="1"/>
</dbReference>
<dbReference type="InterPro" id="IPR033468">
    <property type="entry name" value="Metaxin_GST"/>
</dbReference>
<dbReference type="OrthoDB" id="9810080at2"/>
<dbReference type="PROSITE" id="PS50404">
    <property type="entry name" value="GST_NTER"/>
    <property type="match status" value="1"/>
</dbReference>
<name>A0A1C7AFU3_9GAMM</name>
<dbReference type="PANTHER" id="PTHR12289:SF41">
    <property type="entry name" value="FAILED AXON CONNECTIONS-RELATED"/>
    <property type="match status" value="1"/>
</dbReference>
<evidence type="ECO:0000313" key="2">
    <source>
        <dbReference type="EMBL" id="BAU50273.1"/>
    </source>
</evidence>
<evidence type="ECO:0000259" key="1">
    <source>
        <dbReference type="PROSITE" id="PS50404"/>
    </source>
</evidence>
<dbReference type="Gene3D" id="1.20.1050.10">
    <property type="match status" value="1"/>
</dbReference>
<dbReference type="Pfam" id="PF17171">
    <property type="entry name" value="GST_C_6"/>
    <property type="match status" value="1"/>
</dbReference>
<dbReference type="Gene3D" id="3.40.30.10">
    <property type="entry name" value="Glutaredoxin"/>
    <property type="match status" value="1"/>
</dbReference>
<organism evidence="2 3">
    <name type="scientific">Sulfurifustis variabilis</name>
    <dbReference type="NCBI Taxonomy" id="1675686"/>
    <lineage>
        <taxon>Bacteria</taxon>
        <taxon>Pseudomonadati</taxon>
        <taxon>Pseudomonadota</taxon>
        <taxon>Gammaproteobacteria</taxon>
        <taxon>Acidiferrobacterales</taxon>
        <taxon>Acidiferrobacteraceae</taxon>
        <taxon>Sulfurifustis</taxon>
    </lineage>
</organism>
<evidence type="ECO:0000313" key="3">
    <source>
        <dbReference type="Proteomes" id="UP000218899"/>
    </source>
</evidence>
<dbReference type="SFLD" id="SFLDG01200">
    <property type="entry name" value="SUF1.1"/>
    <property type="match status" value="1"/>
</dbReference>
<dbReference type="SUPFAM" id="SSF52833">
    <property type="entry name" value="Thioredoxin-like"/>
    <property type="match status" value="1"/>
</dbReference>
<dbReference type="SUPFAM" id="SSF47616">
    <property type="entry name" value="GST C-terminal domain-like"/>
    <property type="match status" value="1"/>
</dbReference>
<dbReference type="GO" id="GO:0016740">
    <property type="term" value="F:transferase activity"/>
    <property type="evidence" value="ECO:0007669"/>
    <property type="project" value="UniProtKB-KW"/>
</dbReference>
<dbReference type="InterPro" id="IPR050931">
    <property type="entry name" value="Mito_Protein_Transport_Metaxin"/>
</dbReference>
<dbReference type="InterPro" id="IPR004045">
    <property type="entry name" value="Glutathione_S-Trfase_N"/>
</dbReference>
<proteinExistence type="predicted"/>
<dbReference type="CDD" id="cd03193">
    <property type="entry name" value="GST_C_Metaxin"/>
    <property type="match status" value="1"/>
</dbReference>
<dbReference type="AlphaFoldDB" id="A0A1C7AFU3"/>
<dbReference type="Proteomes" id="UP000218899">
    <property type="component" value="Chromosome"/>
</dbReference>
<sequence length="233" mass="26343">MIRLFQFPPVWGLPSGSPFCVKVETYLRMVGLPYETVNDSDVRKAPKHKLPVIQDDSRKVADSGFIVEYLKATYGDPLDTRLGPAEKGVALAMRRLMEEHLYWCLLYVRWQIDAHWPAMREAFFSFLPALLRSTVANAARKQVQAELHGHGMGRHTPEEVYSLARADLDALAAFLADKPFFMGPSPTSLDACAYAFLSNALWGPPETPIQQHARSLANVCTYCERMKDRYYAS</sequence>
<dbReference type="InterPro" id="IPR036249">
    <property type="entry name" value="Thioredoxin-like_sf"/>
</dbReference>
<keyword evidence="3" id="KW-1185">Reference proteome</keyword>
<dbReference type="KEGG" id="sva:SVA_3739"/>
<dbReference type="GO" id="GO:0005737">
    <property type="term" value="C:cytoplasm"/>
    <property type="evidence" value="ECO:0007669"/>
    <property type="project" value="TreeGrafter"/>
</dbReference>
<accession>A0A1C7AFU3</accession>
<dbReference type="InterPro" id="IPR026928">
    <property type="entry name" value="FAX/IsoI-like"/>
</dbReference>
<dbReference type="CDD" id="cd03080">
    <property type="entry name" value="GST_N_Metaxin_like"/>
    <property type="match status" value="1"/>
</dbReference>
<dbReference type="SFLD" id="SFLDS00019">
    <property type="entry name" value="Glutathione_Transferase_(cytos"/>
    <property type="match status" value="1"/>
</dbReference>
<keyword evidence="2" id="KW-0808">Transferase</keyword>
<dbReference type="RefSeq" id="WP_096462589.1">
    <property type="nucleotide sequence ID" value="NZ_AP014936.1"/>
</dbReference>